<dbReference type="GO" id="GO:0034599">
    <property type="term" value="P:cellular response to oxidative stress"/>
    <property type="evidence" value="ECO:0007669"/>
    <property type="project" value="InterPro"/>
</dbReference>
<accession>A0A9P8NUD1</accession>
<sequence length="565" mass="63887">MDRIAGAYSNAARSIEPIGRILLIPYVALRAALQLTHYNTLNVLSYTKLFILYHYNMILMINGAKEDEITFKDSWDQKKRFNLTRTFNERRPVAENVKDWFEAPSGFQDFNDKSWKRTEYYYERYIVHAPICYIKRITFAGNKTAPYLFDPISENTISEDESLQLLEAETKFPNSDAIRDSGHVIAPRVPSDFTPKSYILSSESVRQNHNSGQLVSQSVAAKSPSITQLFDDPEKPSTVAAPTAPPPLVPGPVTTSDPYVTEERPIKSSDSSSSFLYKIKIRRKQKPQDPTYGNYELVRQAIRDCLPKPDYDDGSIGPNMVRFTWHCCAHFDRESGTGGCNGGTMRFAQEFNDPGNTGLHTAKSYLDQVHEKYPWISFADLYTLGGVVAIEAMGGPRIDWRPGRTDCPDSKKVPPMGRLPLATKGTEHLHEVFTDRLGFNDQELVALIGGGHTLGGCHVKFSGFDGSWTANPIKFDNDFFRVLLEDQWNLEEVPRTGMPQYNNADHNLMMLITDIELIKNPAFKYWVEVYAKDSELFMKDFATAFAKLLELGVHRDADGIARTKV</sequence>
<dbReference type="AlphaFoldDB" id="A0A9P8NUD1"/>
<feature type="domain" description="Plant heme peroxidase family profile" evidence="10">
    <location>
        <begin position="359"/>
        <end position="565"/>
    </location>
</feature>
<dbReference type="SUPFAM" id="SSF48113">
    <property type="entry name" value="Heme-dependent peroxidases"/>
    <property type="match status" value="1"/>
</dbReference>
<comment type="similarity">
    <text evidence="2">Belongs to the peroxidase family. Cytochrome c peroxidase subfamily.</text>
</comment>
<evidence type="ECO:0000313" key="12">
    <source>
        <dbReference type="Proteomes" id="UP000769157"/>
    </source>
</evidence>
<keyword evidence="5" id="KW-0479">Metal-binding</keyword>
<keyword evidence="3 8" id="KW-0575">Peroxidase</keyword>
<dbReference type="GO" id="GO:0046872">
    <property type="term" value="F:metal ion binding"/>
    <property type="evidence" value="ECO:0007669"/>
    <property type="project" value="UniProtKB-UniRule"/>
</dbReference>
<dbReference type="RefSeq" id="XP_046057754.1">
    <property type="nucleotide sequence ID" value="XM_046208623.1"/>
</dbReference>
<feature type="region of interest" description="Disordered" evidence="9">
    <location>
        <begin position="228"/>
        <end position="267"/>
    </location>
</feature>
<dbReference type="InterPro" id="IPR002016">
    <property type="entry name" value="Haem_peroxidase"/>
</dbReference>
<keyword evidence="4" id="KW-0349">Heme</keyword>
<gene>
    <name evidence="11" type="ORF">OGAPHI_007248</name>
</gene>
<name>A0A9P8NUD1_9ASCO</name>
<dbReference type="EC" id="1.11.1.-" evidence="8"/>
<dbReference type="GO" id="GO:0000302">
    <property type="term" value="P:response to reactive oxygen species"/>
    <property type="evidence" value="ECO:0007669"/>
    <property type="project" value="TreeGrafter"/>
</dbReference>
<evidence type="ECO:0000256" key="5">
    <source>
        <dbReference type="ARBA" id="ARBA00022723"/>
    </source>
</evidence>
<dbReference type="FunFam" id="1.10.520.10:FF:000005">
    <property type="entry name" value="Cytochrome c peroxidase"/>
    <property type="match status" value="1"/>
</dbReference>
<evidence type="ECO:0000256" key="3">
    <source>
        <dbReference type="ARBA" id="ARBA00022559"/>
    </source>
</evidence>
<dbReference type="PROSITE" id="PS50873">
    <property type="entry name" value="PEROXIDASE_4"/>
    <property type="match status" value="1"/>
</dbReference>
<reference evidence="11" key="2">
    <citation type="submission" date="2021-01" db="EMBL/GenBank/DDBJ databases">
        <authorList>
            <person name="Schikora-Tamarit M.A."/>
        </authorList>
    </citation>
    <scope>NUCLEOTIDE SEQUENCE</scope>
    <source>
        <strain evidence="11">CBS6075</strain>
    </source>
</reference>
<evidence type="ECO:0000256" key="2">
    <source>
        <dbReference type="ARBA" id="ARBA00005997"/>
    </source>
</evidence>
<dbReference type="InterPro" id="IPR010255">
    <property type="entry name" value="Haem_peroxidase_sf"/>
</dbReference>
<dbReference type="PANTHER" id="PTHR31356">
    <property type="entry name" value="THYLAKOID LUMENAL 29 KDA PROTEIN, CHLOROPLASTIC-RELATED"/>
    <property type="match status" value="1"/>
</dbReference>
<keyword evidence="6 8" id="KW-0560">Oxidoreductase</keyword>
<protein>
    <recommendedName>
        <fullName evidence="8">Peroxidase</fullName>
        <ecNumber evidence="8">1.11.1.-</ecNumber>
    </recommendedName>
</protein>
<organism evidence="11 12">
    <name type="scientific">Ogataea philodendri</name>
    <dbReference type="NCBI Taxonomy" id="1378263"/>
    <lineage>
        <taxon>Eukaryota</taxon>
        <taxon>Fungi</taxon>
        <taxon>Dikarya</taxon>
        <taxon>Ascomycota</taxon>
        <taxon>Saccharomycotina</taxon>
        <taxon>Pichiomycetes</taxon>
        <taxon>Pichiales</taxon>
        <taxon>Pichiaceae</taxon>
        <taxon>Ogataea</taxon>
    </lineage>
</organism>
<dbReference type="Pfam" id="PF00141">
    <property type="entry name" value="peroxidase"/>
    <property type="match status" value="1"/>
</dbReference>
<evidence type="ECO:0000256" key="4">
    <source>
        <dbReference type="ARBA" id="ARBA00022617"/>
    </source>
</evidence>
<evidence type="ECO:0000256" key="6">
    <source>
        <dbReference type="ARBA" id="ARBA00023002"/>
    </source>
</evidence>
<reference evidence="11" key="1">
    <citation type="journal article" date="2021" name="Open Biol.">
        <title>Shared evolutionary footprints suggest mitochondrial oxidative damage underlies multiple complex I losses in fungi.</title>
        <authorList>
            <person name="Schikora-Tamarit M.A."/>
            <person name="Marcet-Houben M."/>
            <person name="Nosek J."/>
            <person name="Gabaldon T."/>
        </authorList>
    </citation>
    <scope>NUCLEOTIDE SEQUENCE</scope>
    <source>
        <strain evidence="11">CBS6075</strain>
    </source>
</reference>
<evidence type="ECO:0000256" key="1">
    <source>
        <dbReference type="ARBA" id="ARBA00003917"/>
    </source>
</evidence>
<dbReference type="Gene3D" id="1.10.520.10">
    <property type="match status" value="1"/>
</dbReference>
<dbReference type="InterPro" id="IPR002207">
    <property type="entry name" value="Peroxidase_I"/>
</dbReference>
<evidence type="ECO:0000256" key="9">
    <source>
        <dbReference type="SAM" id="MobiDB-lite"/>
    </source>
</evidence>
<dbReference type="GO" id="GO:0020037">
    <property type="term" value="F:heme binding"/>
    <property type="evidence" value="ECO:0007669"/>
    <property type="project" value="UniProtKB-UniRule"/>
</dbReference>
<dbReference type="Proteomes" id="UP000769157">
    <property type="component" value="Unassembled WGS sequence"/>
</dbReference>
<dbReference type="InterPro" id="IPR044831">
    <property type="entry name" value="Ccp1-like"/>
</dbReference>
<dbReference type="GO" id="GO:0042744">
    <property type="term" value="P:hydrogen peroxide catabolic process"/>
    <property type="evidence" value="ECO:0007669"/>
    <property type="project" value="TreeGrafter"/>
</dbReference>
<evidence type="ECO:0000256" key="7">
    <source>
        <dbReference type="ARBA" id="ARBA00023004"/>
    </source>
</evidence>
<dbReference type="OrthoDB" id="2859658at2759"/>
<evidence type="ECO:0000313" key="11">
    <source>
        <dbReference type="EMBL" id="KAH3660043.1"/>
    </source>
</evidence>
<dbReference type="PRINTS" id="PR00458">
    <property type="entry name" value="PEROXIDASE"/>
</dbReference>
<comment type="caution">
    <text evidence="11">The sequence shown here is derived from an EMBL/GenBank/DDBJ whole genome shotgun (WGS) entry which is preliminary data.</text>
</comment>
<dbReference type="Gene3D" id="1.10.420.10">
    <property type="entry name" value="Peroxidase, domain 2"/>
    <property type="match status" value="1"/>
</dbReference>
<keyword evidence="7" id="KW-0408">Iron</keyword>
<dbReference type="PANTHER" id="PTHR31356:SF36">
    <property type="entry name" value="L-ASCORBATE PEROXIDASE 3"/>
    <property type="match status" value="1"/>
</dbReference>
<dbReference type="GeneID" id="70239212"/>
<comment type="function">
    <text evidence="1">Destroys radicals which are normally produced within the cells and which are toxic to biological systems.</text>
</comment>
<dbReference type="GO" id="GO:0004601">
    <property type="term" value="F:peroxidase activity"/>
    <property type="evidence" value="ECO:0007669"/>
    <property type="project" value="UniProtKB-KW"/>
</dbReference>
<evidence type="ECO:0000259" key="10">
    <source>
        <dbReference type="PROSITE" id="PS50873"/>
    </source>
</evidence>
<dbReference type="EMBL" id="JAEUBE010000511">
    <property type="protein sequence ID" value="KAH3660043.1"/>
    <property type="molecule type" value="Genomic_DNA"/>
</dbReference>
<evidence type="ECO:0000256" key="8">
    <source>
        <dbReference type="RuleBase" id="RU363051"/>
    </source>
</evidence>
<dbReference type="PRINTS" id="PR00459">
    <property type="entry name" value="ASPEROXIDASE"/>
</dbReference>
<keyword evidence="12" id="KW-1185">Reference proteome</keyword>
<proteinExistence type="inferred from homology"/>